<dbReference type="GO" id="GO:1902201">
    <property type="term" value="P:negative regulation of bacterial-type flagellum-dependent cell motility"/>
    <property type="evidence" value="ECO:0007669"/>
    <property type="project" value="TreeGrafter"/>
</dbReference>
<name>A0A6N6MG95_9HYPH</name>
<evidence type="ECO:0000313" key="5">
    <source>
        <dbReference type="Proteomes" id="UP000441523"/>
    </source>
</evidence>
<dbReference type="GO" id="GO:0052621">
    <property type="term" value="F:diguanylate cyclase activity"/>
    <property type="evidence" value="ECO:0007669"/>
    <property type="project" value="UniProtKB-EC"/>
</dbReference>
<keyword evidence="5" id="KW-1185">Reference proteome</keyword>
<evidence type="ECO:0000256" key="2">
    <source>
        <dbReference type="ARBA" id="ARBA00034247"/>
    </source>
</evidence>
<organism evidence="4 5">
    <name type="scientific">Methylobacterium planeticum</name>
    <dbReference type="NCBI Taxonomy" id="2615211"/>
    <lineage>
        <taxon>Bacteria</taxon>
        <taxon>Pseudomonadati</taxon>
        <taxon>Pseudomonadota</taxon>
        <taxon>Alphaproteobacteria</taxon>
        <taxon>Hyphomicrobiales</taxon>
        <taxon>Methylobacteriaceae</taxon>
        <taxon>Methylobacterium</taxon>
    </lineage>
</organism>
<comment type="caution">
    <text evidence="4">The sequence shown here is derived from an EMBL/GenBank/DDBJ whole genome shotgun (WGS) entry which is preliminary data.</text>
</comment>
<accession>A0A6N6MG95</accession>
<dbReference type="InterPro" id="IPR000160">
    <property type="entry name" value="GGDEF_dom"/>
</dbReference>
<dbReference type="InterPro" id="IPR050469">
    <property type="entry name" value="Diguanylate_Cyclase"/>
</dbReference>
<dbReference type="EMBL" id="VZZJ01000040">
    <property type="protein sequence ID" value="KAB1069321.1"/>
    <property type="molecule type" value="Genomic_DNA"/>
</dbReference>
<dbReference type="InterPro" id="IPR043128">
    <property type="entry name" value="Rev_trsase/Diguanyl_cyclase"/>
</dbReference>
<evidence type="ECO:0000256" key="1">
    <source>
        <dbReference type="ARBA" id="ARBA00012528"/>
    </source>
</evidence>
<dbReference type="Gene3D" id="3.30.70.270">
    <property type="match status" value="1"/>
</dbReference>
<feature type="domain" description="GGDEF" evidence="3">
    <location>
        <begin position="1"/>
        <end position="125"/>
    </location>
</feature>
<dbReference type="PROSITE" id="PS50887">
    <property type="entry name" value="GGDEF"/>
    <property type="match status" value="1"/>
</dbReference>
<dbReference type="PANTHER" id="PTHR45138">
    <property type="entry name" value="REGULATORY COMPONENTS OF SENSORY TRANSDUCTION SYSTEM"/>
    <property type="match status" value="1"/>
</dbReference>
<dbReference type="NCBIfam" id="TIGR00254">
    <property type="entry name" value="GGDEF"/>
    <property type="match status" value="1"/>
</dbReference>
<dbReference type="InterPro" id="IPR029787">
    <property type="entry name" value="Nucleotide_cyclase"/>
</dbReference>
<dbReference type="EC" id="2.7.7.65" evidence="1"/>
<comment type="catalytic activity">
    <reaction evidence="2">
        <text>2 GTP = 3',3'-c-di-GMP + 2 diphosphate</text>
        <dbReference type="Rhea" id="RHEA:24898"/>
        <dbReference type="ChEBI" id="CHEBI:33019"/>
        <dbReference type="ChEBI" id="CHEBI:37565"/>
        <dbReference type="ChEBI" id="CHEBI:58805"/>
        <dbReference type="EC" id="2.7.7.65"/>
    </reaction>
</comment>
<protein>
    <recommendedName>
        <fullName evidence="1">diguanylate cyclase</fullName>
        <ecNumber evidence="1">2.7.7.65</ecNumber>
    </recommendedName>
</protein>
<sequence length="133" mass="14048">MRSPRATTVIIASDEALKLIVRSIEAAPDPTHDIACRIGGEELAVILPDTDAGGAELVADRIREAVAGWKVPHAASPHRVLTISAGLAQIPLAPAVEPVALNAVTDQAPYGAKGTAAIRYRLRERKRKVFGLS</sequence>
<evidence type="ECO:0000313" key="4">
    <source>
        <dbReference type="EMBL" id="KAB1069321.1"/>
    </source>
</evidence>
<dbReference type="SUPFAM" id="SSF55073">
    <property type="entry name" value="Nucleotide cyclase"/>
    <property type="match status" value="1"/>
</dbReference>
<dbReference type="AlphaFoldDB" id="A0A6N6MG95"/>
<dbReference type="PANTHER" id="PTHR45138:SF9">
    <property type="entry name" value="DIGUANYLATE CYCLASE DGCM-RELATED"/>
    <property type="match status" value="1"/>
</dbReference>
<dbReference type="Pfam" id="PF00990">
    <property type="entry name" value="GGDEF"/>
    <property type="match status" value="1"/>
</dbReference>
<evidence type="ECO:0000259" key="3">
    <source>
        <dbReference type="PROSITE" id="PS50887"/>
    </source>
</evidence>
<reference evidence="4 5" key="1">
    <citation type="submission" date="2019-09" db="EMBL/GenBank/DDBJ databases">
        <title>YIM 132548 draft genome.</title>
        <authorList>
            <person name="Jiang L."/>
        </authorList>
    </citation>
    <scope>NUCLEOTIDE SEQUENCE [LARGE SCALE GENOMIC DNA]</scope>
    <source>
        <strain evidence="4 5">YIM 132548</strain>
    </source>
</reference>
<gene>
    <name evidence="4" type="ORF">F6X51_25415</name>
</gene>
<proteinExistence type="predicted"/>
<dbReference type="GO" id="GO:0043709">
    <property type="term" value="P:cell adhesion involved in single-species biofilm formation"/>
    <property type="evidence" value="ECO:0007669"/>
    <property type="project" value="TreeGrafter"/>
</dbReference>
<dbReference type="Proteomes" id="UP000441523">
    <property type="component" value="Unassembled WGS sequence"/>
</dbReference>
<dbReference type="GO" id="GO:0005886">
    <property type="term" value="C:plasma membrane"/>
    <property type="evidence" value="ECO:0007669"/>
    <property type="project" value="TreeGrafter"/>
</dbReference>